<organism evidence="2 3">
    <name type="scientific">Pseudomonas kairouanensis</name>
    <dbReference type="NCBI Taxonomy" id="2293832"/>
    <lineage>
        <taxon>Bacteria</taxon>
        <taxon>Pseudomonadati</taxon>
        <taxon>Pseudomonadota</taxon>
        <taxon>Gammaproteobacteria</taxon>
        <taxon>Pseudomonadales</taxon>
        <taxon>Pseudomonadaceae</taxon>
        <taxon>Pseudomonas</taxon>
    </lineage>
</organism>
<name>A0A4Z0AZQ5_9PSED</name>
<dbReference type="InterPro" id="IPR046673">
    <property type="entry name" value="ToxA_N"/>
</dbReference>
<comment type="caution">
    <text evidence="2">The sequence shown here is derived from an EMBL/GenBank/DDBJ whole genome shotgun (WGS) entry which is preliminary data.</text>
</comment>
<dbReference type="EMBL" id="QUZU01000004">
    <property type="protein sequence ID" value="TFY91418.1"/>
    <property type="molecule type" value="Genomic_DNA"/>
</dbReference>
<protein>
    <recommendedName>
        <fullName evidence="1">Dermonecrotic toxin N-terminal domain-containing protein</fullName>
    </recommendedName>
</protein>
<evidence type="ECO:0000313" key="3">
    <source>
        <dbReference type="Proteomes" id="UP000297391"/>
    </source>
</evidence>
<accession>A0A4Z0AZQ5</accession>
<dbReference type="RefSeq" id="WP_135288276.1">
    <property type="nucleotide sequence ID" value="NZ_QUZU01000004.1"/>
</dbReference>
<gene>
    <name evidence="2" type="ORF">DYL59_05550</name>
</gene>
<reference evidence="2 3" key="1">
    <citation type="journal article" date="2019" name="Syst. Appl. Microbiol.">
        <title>New species of pathogenic Pseudomonas isolated from citrus in Tunisia: Proposal of Pseudomonas kairouanensis sp. nov. and Pseudomonas nabeulensis sp. nov.</title>
        <authorList>
            <person name="Oueslati M."/>
            <person name="Mulet M."/>
            <person name="Gomila M."/>
            <person name="Berge O."/>
            <person name="Hajlaoui M.R."/>
            <person name="Lalucat J."/>
            <person name="Sadfi-Zouaoui N."/>
            <person name="Garcia-Valdes E."/>
        </authorList>
    </citation>
    <scope>NUCLEOTIDE SEQUENCE [LARGE SCALE GENOMIC DNA]</scope>
    <source>
        <strain evidence="2 3">KC12</strain>
    </source>
</reference>
<evidence type="ECO:0000259" key="1">
    <source>
        <dbReference type="Pfam" id="PF20178"/>
    </source>
</evidence>
<feature type="domain" description="Dermonecrotic toxin N-terminal" evidence="1">
    <location>
        <begin position="376"/>
        <end position="609"/>
    </location>
</feature>
<dbReference type="OrthoDB" id="7003488at2"/>
<keyword evidence="3" id="KW-1185">Reference proteome</keyword>
<sequence length="1611" mass="181372">MPNPTSAAALGQLPAQAARIHFASRPTLVSVVYAGLRHRILERYPTLQLDLTLVKLASPLASGNYSFQLLLNVAISHLLAPQLLDFSPRHGQSFFLTQAPPEGLTPPAPLTIDMQVIAQVIDELRLTLYIDFQQALADYWSETDTHGNSRWQWLGELLKGQMIAAATAPTTLSGVQLEMLTTVGLWPQMLTRLRRSDPPTYVYFIETTLTKGAEHTSLLTPDMLIVRGRQVLLYAIDGDVEAFDDIDAFGTAWGAKLAERFEFDSLTWRRNEPDGNVFERQAGLILNQQLEDIAHLSFEGQSEEALQARLARLTDPALHLSRDPKASLDDLKKVDDQSPAWLRQANADDRFAYHRHLQDMAQVLKKNRARSFNEGIASIYSFSHEALRTQMKADHGDVDPDQVILDFTVAAGYPGGAGIIEHVKLSLTELAVKNLAGKPSGTLKVYGKDGATLPAWLTEDYLMGSTGLIQRVDIGTRYPQSIRTLLLSDTEEAQQRETLFCRELQVHLPMQALEFKIRRQYGITTLGYRYVKALMGHYPADRVVDGQEIVLRPLALYRAPHTAPDPVANIFIIETRAASTGPHLLYRPLYSDCLYEYSTRQALMDALAQPGALQDSILTWLTDKARPIYANGGIKEPHILRFLSGDEAAVYERPAPATLALDEGADEWLQSQVNGQLLNHLFGSTARAMVDLADRESVSNHESRWAILMEGAWLLFNTLILPLVRGPAMLAGWFMVMVSSLEQDLSGLDSDDATTRELALIDLLLNIAMVLLHAASSSHKAPQPWPSRTEDDTALQLNAWRHRQASPRPSATTTIRQGAVALPGEPPLTGPMALDFSRSLASPEAGTLLLEKLLEVRVPWPQVLPAPHASGPLKGLYRIGDHWHASVAGLLFQVAVVPGFGEVYLVHPQHPLRPGFKLVSDGQGHWRLDRGARLEGGMPGSRRAELQRKRSEQMQPLFAELKALGIEFLEGDMAAAPTVIALNSARATLRQQRKTLRQVWELLGKAVPELKERFTQRHLEEQQKTATARVEFEIAYERYRNAKEALFPALQRYEAKAAELMEIDKTNPDPKRKKDIATWYFYDYWGSLFDINMERLLSSNETHRGETYFELSGRANDELPQGITNAYNEVFALWKVQVETFKHLIVLAEKMESFLQQADPAQRKYLLRERPDYAYVSSVEIKQSLLMFLSELVFNRNHGSRDPAEYPFIMELADPTRDTVILSHAEIRDTGGYSLAEQMNVLNGVLDLYERLENAVNSLVEMNSGFIREAYRAAFLEHLNEARSGLETQLADLILVDTGFAPNIARARVERTKSPTKIVFKTRNHEYLVGELQPAEAQATDRTVVIQDPVTRKIVATYHEHPVEGAWHEVVEPAPPVPPAVPVVRGLKAIENEAKMIMSRRAKTERIIRDQQKKLLDDVRRESLRPLEWEEMLSPQASQLDALADEIERDHGTQPNAAALINAYRNEAQSLRRLALEVCSEAFKQQRPKAANIEYLWRHGFVDINLVKRRTPLKIGGFLTEYAVRDKQKIKEGKRGDDTVLWYAHFHYPKADTPAFEPSFGHLKTKEERAFTRKDLIEQARTNNRKLVNLEKVIIKPPLDRVLFLKLEPPA</sequence>
<dbReference type="Pfam" id="PF20178">
    <property type="entry name" value="ToxA_N"/>
    <property type="match status" value="1"/>
</dbReference>
<evidence type="ECO:0000313" key="2">
    <source>
        <dbReference type="EMBL" id="TFY91418.1"/>
    </source>
</evidence>
<dbReference type="Proteomes" id="UP000297391">
    <property type="component" value="Unassembled WGS sequence"/>
</dbReference>
<proteinExistence type="predicted"/>